<dbReference type="Proteomes" id="UP000326169">
    <property type="component" value="Unassembled WGS sequence"/>
</dbReference>
<dbReference type="EMBL" id="BIMW01000116">
    <property type="protein sequence ID" value="GCE94973.1"/>
    <property type="molecule type" value="Genomic_DNA"/>
</dbReference>
<keyword evidence="3" id="KW-1185">Reference proteome</keyword>
<gene>
    <name evidence="2" type="ORF">NIES46_30330</name>
</gene>
<organism evidence="2 3">
    <name type="scientific">Limnospira platensis NIES-46</name>
    <dbReference type="NCBI Taxonomy" id="1236695"/>
    <lineage>
        <taxon>Bacteria</taxon>
        <taxon>Bacillati</taxon>
        <taxon>Cyanobacteriota</taxon>
        <taxon>Cyanophyceae</taxon>
        <taxon>Oscillatoriophycideae</taxon>
        <taxon>Oscillatoriales</taxon>
        <taxon>Sirenicapillariaceae</taxon>
        <taxon>Limnospira</taxon>
    </lineage>
</organism>
<evidence type="ECO:0000256" key="1">
    <source>
        <dbReference type="SAM" id="MobiDB-lite"/>
    </source>
</evidence>
<protein>
    <submittedName>
        <fullName evidence="2">Uncharacterized protein</fullName>
    </submittedName>
</protein>
<comment type="caution">
    <text evidence="2">The sequence shown here is derived from an EMBL/GenBank/DDBJ whole genome shotgun (WGS) entry which is preliminary data.</text>
</comment>
<evidence type="ECO:0000313" key="3">
    <source>
        <dbReference type="Proteomes" id="UP000326169"/>
    </source>
</evidence>
<accession>A0A5M3T5J2</accession>
<proteinExistence type="predicted"/>
<dbReference type="RefSeq" id="WP_006617526.1">
    <property type="nucleotide sequence ID" value="NZ_BIMW01000116.1"/>
</dbReference>
<dbReference type="GeneID" id="301683841"/>
<reference evidence="2 3" key="1">
    <citation type="journal article" date="2019" name="J Genomics">
        <title>The Draft Genome of a Hydrogen-producing Cyanobacterium, Arthrospira platensis NIES-46.</title>
        <authorList>
            <person name="Suzuki S."/>
            <person name="Yamaguchi H."/>
            <person name="Kawachi M."/>
        </authorList>
    </citation>
    <scope>NUCLEOTIDE SEQUENCE [LARGE SCALE GENOMIC DNA]</scope>
    <source>
        <strain evidence="2 3">NIES-46</strain>
    </source>
</reference>
<evidence type="ECO:0000313" key="2">
    <source>
        <dbReference type="EMBL" id="GCE94973.1"/>
    </source>
</evidence>
<name>A0A5M3T5J2_LIMPL</name>
<feature type="region of interest" description="Disordered" evidence="1">
    <location>
        <begin position="18"/>
        <end position="44"/>
    </location>
</feature>
<sequence length="161" mass="17752">MIGFLRGDDVKGGAIAPVEGQHSNLDKGSVFVTSPNGITPTGPGSWEHFRFAPVLDRPRVLDPAEADALTDLADESDKHVVSTRKGYRALKRLDNNSRKVNESYEKLRRHQAGNEHKIQSAKHDSAKYLHGLRPKYARLGQGLEKSAQLADQKINALMSTL</sequence>